<accession>A0A3P5XIC8</accession>
<reference evidence="3 4" key="1">
    <citation type="submission" date="2018-11" db="EMBL/GenBank/DDBJ databases">
        <authorList>
            <person name="Criscuolo A."/>
        </authorList>
    </citation>
    <scope>NUCLEOTIDE SEQUENCE [LARGE SCALE GENOMIC DNA]</scope>
    <source>
        <strain evidence="3">ATB-66</strain>
    </source>
</reference>
<evidence type="ECO:0000256" key="2">
    <source>
        <dbReference type="SAM" id="SignalP"/>
    </source>
</evidence>
<evidence type="ECO:0000313" key="3">
    <source>
        <dbReference type="EMBL" id="VDC29927.1"/>
    </source>
</evidence>
<proteinExistence type="predicted"/>
<feature type="chain" id="PRO_5039159070" description="Lipoprotein" evidence="2">
    <location>
        <begin position="23"/>
        <end position="209"/>
    </location>
</feature>
<feature type="region of interest" description="Disordered" evidence="1">
    <location>
        <begin position="25"/>
        <end position="59"/>
    </location>
</feature>
<dbReference type="OrthoDB" id="2735367at2"/>
<keyword evidence="4" id="KW-1185">Reference proteome</keyword>
<feature type="compositionally biased region" description="Acidic residues" evidence="1">
    <location>
        <begin position="44"/>
        <end position="55"/>
    </location>
</feature>
<feature type="signal peptide" evidence="2">
    <location>
        <begin position="1"/>
        <end position="22"/>
    </location>
</feature>
<evidence type="ECO:0008006" key="5">
    <source>
        <dbReference type="Google" id="ProtNLM"/>
    </source>
</evidence>
<gene>
    <name evidence="3" type="ORF">FILTAD_02479</name>
</gene>
<protein>
    <recommendedName>
        <fullName evidence="5">Lipoprotein</fullName>
    </recommendedName>
</protein>
<dbReference type="AlphaFoldDB" id="A0A3P5XIC8"/>
<dbReference type="RefSeq" id="WP_124071141.1">
    <property type="nucleotide sequence ID" value="NZ_CBCRXF010000001.1"/>
</dbReference>
<evidence type="ECO:0000313" key="4">
    <source>
        <dbReference type="Proteomes" id="UP000270468"/>
    </source>
</evidence>
<keyword evidence="2" id="KW-0732">Signal</keyword>
<dbReference type="EMBL" id="UXAV01000042">
    <property type="protein sequence ID" value="VDC29927.1"/>
    <property type="molecule type" value="Genomic_DNA"/>
</dbReference>
<name>A0A3P5XIC8_9BACL</name>
<organism evidence="3 4">
    <name type="scientific">Filibacter tadaridae</name>
    <dbReference type="NCBI Taxonomy" id="2483811"/>
    <lineage>
        <taxon>Bacteria</taxon>
        <taxon>Bacillati</taxon>
        <taxon>Bacillota</taxon>
        <taxon>Bacilli</taxon>
        <taxon>Bacillales</taxon>
        <taxon>Caryophanaceae</taxon>
        <taxon>Filibacter</taxon>
    </lineage>
</organism>
<dbReference type="Proteomes" id="UP000270468">
    <property type="component" value="Unassembled WGS sequence"/>
</dbReference>
<dbReference type="PROSITE" id="PS51257">
    <property type="entry name" value="PROKAR_LIPOPROTEIN"/>
    <property type="match status" value="1"/>
</dbReference>
<feature type="compositionally biased region" description="Polar residues" evidence="1">
    <location>
        <begin position="34"/>
        <end position="43"/>
    </location>
</feature>
<evidence type="ECO:0000256" key="1">
    <source>
        <dbReference type="SAM" id="MobiDB-lite"/>
    </source>
</evidence>
<sequence>MKRKLNLLYVAAATAILLSACGTDTENENKDVKTNGTAGTTQEVETDTESVDDGTDPVPESQKVVLKDAILTESDEQDYSIYLLPTYTLTSEEPGRDSLYVEGEEEIFMRIETMKKEDGTFDYLVENMNEILKAASDGNAPVELTDEEKLPSGEDISTVKASKVQTETGTVTGIVFERGDMIVRLTLFDSPKEEHTENFVRMGETITTK</sequence>